<dbReference type="AlphaFoldDB" id="A0AAV4FKW1"/>
<proteinExistence type="predicted"/>
<organism evidence="2 3">
    <name type="scientific">Elysia marginata</name>
    <dbReference type="NCBI Taxonomy" id="1093978"/>
    <lineage>
        <taxon>Eukaryota</taxon>
        <taxon>Metazoa</taxon>
        <taxon>Spiralia</taxon>
        <taxon>Lophotrochozoa</taxon>
        <taxon>Mollusca</taxon>
        <taxon>Gastropoda</taxon>
        <taxon>Heterobranchia</taxon>
        <taxon>Euthyneura</taxon>
        <taxon>Panpulmonata</taxon>
        <taxon>Sacoglossa</taxon>
        <taxon>Placobranchoidea</taxon>
        <taxon>Plakobranchidae</taxon>
        <taxon>Elysia</taxon>
    </lineage>
</organism>
<protein>
    <submittedName>
        <fullName evidence="2">Uncharacterized protein</fullName>
    </submittedName>
</protein>
<feature type="compositionally biased region" description="Acidic residues" evidence="1">
    <location>
        <begin position="99"/>
        <end position="108"/>
    </location>
</feature>
<comment type="caution">
    <text evidence="2">The sequence shown here is derived from an EMBL/GenBank/DDBJ whole genome shotgun (WGS) entry which is preliminary data.</text>
</comment>
<evidence type="ECO:0000256" key="1">
    <source>
        <dbReference type="SAM" id="MobiDB-lite"/>
    </source>
</evidence>
<evidence type="ECO:0000313" key="3">
    <source>
        <dbReference type="Proteomes" id="UP000762676"/>
    </source>
</evidence>
<name>A0AAV4FKW1_9GAST</name>
<reference evidence="2 3" key="1">
    <citation type="journal article" date="2021" name="Elife">
        <title>Chloroplast acquisition without the gene transfer in kleptoplastic sea slugs, Plakobranchus ocellatus.</title>
        <authorList>
            <person name="Maeda T."/>
            <person name="Takahashi S."/>
            <person name="Yoshida T."/>
            <person name="Shimamura S."/>
            <person name="Takaki Y."/>
            <person name="Nagai Y."/>
            <person name="Toyoda A."/>
            <person name="Suzuki Y."/>
            <person name="Arimoto A."/>
            <person name="Ishii H."/>
            <person name="Satoh N."/>
            <person name="Nishiyama T."/>
            <person name="Hasebe M."/>
            <person name="Maruyama T."/>
            <person name="Minagawa J."/>
            <person name="Obokata J."/>
            <person name="Shigenobu S."/>
        </authorList>
    </citation>
    <scope>NUCLEOTIDE SEQUENCE [LARGE SCALE GENOMIC DNA]</scope>
</reference>
<dbReference type="EMBL" id="BMAT01011499">
    <property type="protein sequence ID" value="GFR73907.1"/>
    <property type="molecule type" value="Genomic_DNA"/>
</dbReference>
<gene>
    <name evidence="2" type="ORF">ElyMa_005742000</name>
</gene>
<dbReference type="Proteomes" id="UP000762676">
    <property type="component" value="Unassembled WGS sequence"/>
</dbReference>
<keyword evidence="3" id="KW-1185">Reference proteome</keyword>
<accession>A0AAV4FKW1</accession>
<feature type="region of interest" description="Disordered" evidence="1">
    <location>
        <begin position="86"/>
        <end position="108"/>
    </location>
</feature>
<sequence length="108" mass="12652">MSNKDALQTDRNSRIYKKKNNKSYLMLAFKEDMVVSRSSVILVGKVNGPSGRERRRKSWTVIIVEMTGRELARRLRQLWKEKHGVPWHPASLQIRNPDDDNDDDDDDK</sequence>
<evidence type="ECO:0000313" key="2">
    <source>
        <dbReference type="EMBL" id="GFR73907.1"/>
    </source>
</evidence>